<dbReference type="GO" id="GO:0071949">
    <property type="term" value="F:FAD binding"/>
    <property type="evidence" value="ECO:0007669"/>
    <property type="project" value="InterPro"/>
</dbReference>
<dbReference type="PANTHER" id="PTHR37417:SF2">
    <property type="entry name" value="67 KDA MYOSIN-CROSS-REACTIVE ANTIGEN FAMILY PROTEIN (AFU_ORTHOLOGUE AFUA_5G09970)"/>
    <property type="match status" value="1"/>
</dbReference>
<dbReference type="AlphaFoldDB" id="A0A2J6QYX9"/>
<dbReference type="OrthoDB" id="545169at2759"/>
<dbReference type="GO" id="GO:0050151">
    <property type="term" value="F:oleate hydratase activity"/>
    <property type="evidence" value="ECO:0007669"/>
    <property type="project" value="InterPro"/>
</dbReference>
<dbReference type="SUPFAM" id="SSF51905">
    <property type="entry name" value="FAD/NAD(P)-binding domain"/>
    <property type="match status" value="1"/>
</dbReference>
<accession>A0A2J6QYX9</accession>
<reference evidence="1 2" key="1">
    <citation type="submission" date="2016-04" db="EMBL/GenBank/DDBJ databases">
        <title>A degradative enzymes factory behind the ericoid mycorrhizal symbiosis.</title>
        <authorList>
            <consortium name="DOE Joint Genome Institute"/>
            <person name="Martino E."/>
            <person name="Morin E."/>
            <person name="Grelet G."/>
            <person name="Kuo A."/>
            <person name="Kohler A."/>
            <person name="Daghino S."/>
            <person name="Barry K."/>
            <person name="Choi C."/>
            <person name="Cichocki N."/>
            <person name="Clum A."/>
            <person name="Copeland A."/>
            <person name="Hainaut M."/>
            <person name="Haridas S."/>
            <person name="Labutti K."/>
            <person name="Lindquist E."/>
            <person name="Lipzen A."/>
            <person name="Khouja H.-R."/>
            <person name="Murat C."/>
            <person name="Ohm R."/>
            <person name="Olson A."/>
            <person name="Spatafora J."/>
            <person name="Veneault-Fourrey C."/>
            <person name="Henrissat B."/>
            <person name="Grigoriev I."/>
            <person name="Martin F."/>
            <person name="Perotto S."/>
        </authorList>
    </citation>
    <scope>NUCLEOTIDE SEQUENCE [LARGE SCALE GENOMIC DNA]</scope>
    <source>
        <strain evidence="1 2">F</strain>
    </source>
</reference>
<dbReference type="Gene3D" id="3.50.50.60">
    <property type="entry name" value="FAD/NAD(P)-binding domain"/>
    <property type="match status" value="2"/>
</dbReference>
<keyword evidence="2" id="KW-1185">Reference proteome</keyword>
<name>A0A2J6QYX9_HYAVF</name>
<dbReference type="NCBIfam" id="NF010584">
    <property type="entry name" value="PRK13977.1"/>
    <property type="match status" value="1"/>
</dbReference>
<gene>
    <name evidence="1" type="ORF">L207DRAFT_442001</name>
</gene>
<organism evidence="1 2">
    <name type="scientific">Hyaloscypha variabilis (strain UAMH 11265 / GT02V1 / F)</name>
    <name type="common">Meliniomyces variabilis</name>
    <dbReference type="NCBI Taxonomy" id="1149755"/>
    <lineage>
        <taxon>Eukaryota</taxon>
        <taxon>Fungi</taxon>
        <taxon>Dikarya</taxon>
        <taxon>Ascomycota</taxon>
        <taxon>Pezizomycotina</taxon>
        <taxon>Leotiomycetes</taxon>
        <taxon>Helotiales</taxon>
        <taxon>Hyaloscyphaceae</taxon>
        <taxon>Hyaloscypha</taxon>
        <taxon>Hyaloscypha variabilis</taxon>
    </lineage>
</organism>
<dbReference type="InterPro" id="IPR010354">
    <property type="entry name" value="Oleate_hydratase"/>
</dbReference>
<dbReference type="GO" id="GO:0006631">
    <property type="term" value="P:fatty acid metabolic process"/>
    <property type="evidence" value="ECO:0007669"/>
    <property type="project" value="InterPro"/>
</dbReference>
<dbReference type="InterPro" id="IPR036188">
    <property type="entry name" value="FAD/NAD-bd_sf"/>
</dbReference>
<evidence type="ECO:0000313" key="2">
    <source>
        <dbReference type="Proteomes" id="UP000235786"/>
    </source>
</evidence>
<dbReference type="PANTHER" id="PTHR37417">
    <property type="entry name" value="67 KDA MYOSIN-CROSS-REACTIVE ANTIGEN FAMILY PROTEIN (AFU_ORTHOLOGUE AFUA_5G09970)"/>
    <property type="match status" value="1"/>
</dbReference>
<proteinExistence type="predicted"/>
<dbReference type="Pfam" id="PF06100">
    <property type="entry name" value="MCRA"/>
    <property type="match status" value="1"/>
</dbReference>
<dbReference type="Proteomes" id="UP000235786">
    <property type="component" value="Unassembled WGS sequence"/>
</dbReference>
<protein>
    <submittedName>
        <fullName evidence="1">67 kDa myosin-cross-reactive antigen family protein</fullName>
    </submittedName>
</protein>
<dbReference type="Gene3D" id="3.30.9.80">
    <property type="match status" value="1"/>
</dbReference>
<sequence length="555" mass="61865">MPHAHHAHHDGHEVRNPEQVNAYLVGGGIASLAAAVHLIQDAKVPANQIHILESGPLPGGSMDGAGNADTGYILRGGRMLNFSYLCTYDLLSKVPSLSHPKKTVKQEIDEFNAVPGNKTNAHARLIAKGEKGPEIVDVSQMGLNTRKRADLLHITAETEKLLGRKRIDECFTKEFFDTKFWYMWDTMFAFQPWHSAVEFRRYLHRFIQEFPRINSLAGVDRTPYNQYDSIILPIETYLKAQGVEFHYDTKVNSLSFRPETAITVSEIHFASTKDGKTGLVHVEAHDLVFITLGSMTACSSLGTNTTPPKPLPTVEDALKAPDGAWELWSSLANPTVNPHSSSFGNPSNFYTRTRESNWLSFTVTLKNPEFFSALETATGNKAGTGALVTFKDSNWLMSIVVPHQPHFLNQPPNVQVFWGYGLFPNKIGNIVQKPMSECSGSEILQELLGHLNFPSSPTLENSITIPCMMPYITAQFLTREKGDRPDVIPKGSTNLALMGQFVELPRDTVFTVEYSVRCAQTAVHELMDTEEKPRDVYMGEHNVKVLVEALRMLLT</sequence>
<dbReference type="EMBL" id="KZ613962">
    <property type="protein sequence ID" value="PMD31477.1"/>
    <property type="molecule type" value="Genomic_DNA"/>
</dbReference>
<evidence type="ECO:0000313" key="1">
    <source>
        <dbReference type="EMBL" id="PMD31477.1"/>
    </source>
</evidence>